<keyword evidence="3" id="KW-0489">Methyltransferase</keyword>
<dbReference type="InterPro" id="IPR050910">
    <property type="entry name" value="JMJD6_ArgDemeth/LysHydrox"/>
</dbReference>
<dbReference type="GO" id="GO:0032259">
    <property type="term" value="P:methylation"/>
    <property type="evidence" value="ECO:0007669"/>
    <property type="project" value="UniProtKB-KW"/>
</dbReference>
<evidence type="ECO:0000259" key="2">
    <source>
        <dbReference type="Pfam" id="PF13621"/>
    </source>
</evidence>
<dbReference type="Proteomes" id="UP000242188">
    <property type="component" value="Unassembled WGS sequence"/>
</dbReference>
<accession>A0A210PX07</accession>
<keyword evidence="4" id="KW-1185">Reference proteome</keyword>
<feature type="transmembrane region" description="Helical" evidence="1">
    <location>
        <begin position="53"/>
        <end position="73"/>
    </location>
</feature>
<reference evidence="3 4" key="1">
    <citation type="journal article" date="2017" name="Nat. Ecol. Evol.">
        <title>Scallop genome provides insights into evolution of bilaterian karyotype and development.</title>
        <authorList>
            <person name="Wang S."/>
            <person name="Zhang J."/>
            <person name="Jiao W."/>
            <person name="Li J."/>
            <person name="Xun X."/>
            <person name="Sun Y."/>
            <person name="Guo X."/>
            <person name="Huan P."/>
            <person name="Dong B."/>
            <person name="Zhang L."/>
            <person name="Hu X."/>
            <person name="Sun X."/>
            <person name="Wang J."/>
            <person name="Zhao C."/>
            <person name="Wang Y."/>
            <person name="Wang D."/>
            <person name="Huang X."/>
            <person name="Wang R."/>
            <person name="Lv J."/>
            <person name="Li Y."/>
            <person name="Zhang Z."/>
            <person name="Liu B."/>
            <person name="Lu W."/>
            <person name="Hui Y."/>
            <person name="Liang J."/>
            <person name="Zhou Z."/>
            <person name="Hou R."/>
            <person name="Li X."/>
            <person name="Liu Y."/>
            <person name="Li H."/>
            <person name="Ning X."/>
            <person name="Lin Y."/>
            <person name="Zhao L."/>
            <person name="Xing Q."/>
            <person name="Dou J."/>
            <person name="Li Y."/>
            <person name="Mao J."/>
            <person name="Guo H."/>
            <person name="Dou H."/>
            <person name="Li T."/>
            <person name="Mu C."/>
            <person name="Jiang W."/>
            <person name="Fu Q."/>
            <person name="Fu X."/>
            <person name="Miao Y."/>
            <person name="Liu J."/>
            <person name="Yu Q."/>
            <person name="Li R."/>
            <person name="Liao H."/>
            <person name="Li X."/>
            <person name="Kong Y."/>
            <person name="Jiang Z."/>
            <person name="Chourrout D."/>
            <person name="Li R."/>
            <person name="Bao Z."/>
        </authorList>
    </citation>
    <scope>NUCLEOTIDE SEQUENCE [LARGE SCALE GENOMIC DNA]</scope>
    <source>
        <strain evidence="3 4">PY_sf001</strain>
    </source>
</reference>
<evidence type="ECO:0000256" key="1">
    <source>
        <dbReference type="SAM" id="Phobius"/>
    </source>
</evidence>
<sequence length="330" mass="37960">MDAKSEVKVRLLNKFCELHKEARKKGLDKEVIHAIFQGKIVRVETGMDPWMTRLTWCLVIMIALLGTILGILAHQYDLKEEMTMLVRGSRCAVDNNGFMMEIARPKTNCQICENLLSVPIETNISTEKFLQKYAYTAVPVLVKDATQHWTAMETFSFRFFRDLYKSINGSLNAVEEDCQFFPYKTEFETLEEVLNMTEDRADFRDGEKLWYVGWSNCHPGVASVLREHYQKPYFLPNDTESSALDWIFMGGTGLGAFIHLDYVQRPSWQAQISGEKTWSLIPTPECEHVCHSMNVTVQKGDIIVVDTNQWYHATYIHPGEISITIGSEYD</sequence>
<evidence type="ECO:0000313" key="4">
    <source>
        <dbReference type="Proteomes" id="UP000242188"/>
    </source>
</evidence>
<dbReference type="EMBL" id="NEDP02005430">
    <property type="protein sequence ID" value="OWF41020.1"/>
    <property type="molecule type" value="Genomic_DNA"/>
</dbReference>
<keyword evidence="1" id="KW-0812">Transmembrane</keyword>
<dbReference type="PANTHER" id="PTHR12480:SF19">
    <property type="entry name" value="CUPIN-LIKE DOMAIN-CONTAINING PROTEIN"/>
    <property type="match status" value="1"/>
</dbReference>
<evidence type="ECO:0000313" key="3">
    <source>
        <dbReference type="EMBL" id="OWF41020.1"/>
    </source>
</evidence>
<dbReference type="OrthoDB" id="10063099at2759"/>
<dbReference type="InterPro" id="IPR041667">
    <property type="entry name" value="Cupin_8"/>
</dbReference>
<name>A0A210PX07_MIZYE</name>
<proteinExistence type="predicted"/>
<keyword evidence="1" id="KW-1133">Transmembrane helix</keyword>
<dbReference type="GO" id="GO:0008168">
    <property type="term" value="F:methyltransferase activity"/>
    <property type="evidence" value="ECO:0007669"/>
    <property type="project" value="UniProtKB-KW"/>
</dbReference>
<dbReference type="Gene3D" id="2.60.120.650">
    <property type="entry name" value="Cupin"/>
    <property type="match status" value="1"/>
</dbReference>
<keyword evidence="1" id="KW-0472">Membrane</keyword>
<comment type="caution">
    <text evidence="3">The sequence shown here is derived from an EMBL/GenBank/DDBJ whole genome shotgun (WGS) entry which is preliminary data.</text>
</comment>
<organism evidence="3 4">
    <name type="scientific">Mizuhopecten yessoensis</name>
    <name type="common">Japanese scallop</name>
    <name type="synonym">Patinopecten yessoensis</name>
    <dbReference type="NCBI Taxonomy" id="6573"/>
    <lineage>
        <taxon>Eukaryota</taxon>
        <taxon>Metazoa</taxon>
        <taxon>Spiralia</taxon>
        <taxon>Lophotrochozoa</taxon>
        <taxon>Mollusca</taxon>
        <taxon>Bivalvia</taxon>
        <taxon>Autobranchia</taxon>
        <taxon>Pteriomorphia</taxon>
        <taxon>Pectinida</taxon>
        <taxon>Pectinoidea</taxon>
        <taxon>Pectinidae</taxon>
        <taxon>Mizuhopecten</taxon>
    </lineage>
</organism>
<dbReference type="SUPFAM" id="SSF51197">
    <property type="entry name" value="Clavaminate synthase-like"/>
    <property type="match status" value="1"/>
</dbReference>
<dbReference type="Pfam" id="PF13621">
    <property type="entry name" value="Cupin_8"/>
    <property type="match status" value="1"/>
</dbReference>
<dbReference type="PANTHER" id="PTHR12480">
    <property type="entry name" value="ARGININE DEMETHYLASE AND LYSYL-HYDROXYLASE JMJD"/>
    <property type="match status" value="1"/>
</dbReference>
<dbReference type="GO" id="GO:0016706">
    <property type="term" value="F:2-oxoglutarate-dependent dioxygenase activity"/>
    <property type="evidence" value="ECO:0007669"/>
    <property type="project" value="TreeGrafter"/>
</dbReference>
<feature type="domain" description="Cupin-like" evidence="2">
    <location>
        <begin position="127"/>
        <end position="283"/>
    </location>
</feature>
<keyword evidence="3" id="KW-0808">Transferase</keyword>
<protein>
    <submittedName>
        <fullName evidence="3">Bifunctional arginine demethylase and lysyl-hydroxylase PSR</fullName>
    </submittedName>
</protein>
<dbReference type="AlphaFoldDB" id="A0A210PX07"/>
<dbReference type="STRING" id="6573.A0A210PX07"/>
<gene>
    <name evidence="3" type="ORF">KP79_PYT02233</name>
</gene>